<name>A0A368FCF5_ANCCA</name>
<organism evidence="2 3">
    <name type="scientific">Ancylostoma caninum</name>
    <name type="common">Dog hookworm</name>
    <dbReference type="NCBI Taxonomy" id="29170"/>
    <lineage>
        <taxon>Eukaryota</taxon>
        <taxon>Metazoa</taxon>
        <taxon>Ecdysozoa</taxon>
        <taxon>Nematoda</taxon>
        <taxon>Chromadorea</taxon>
        <taxon>Rhabditida</taxon>
        <taxon>Rhabditina</taxon>
        <taxon>Rhabditomorpha</taxon>
        <taxon>Strongyloidea</taxon>
        <taxon>Ancylostomatidae</taxon>
        <taxon>Ancylostomatinae</taxon>
        <taxon>Ancylostoma</taxon>
    </lineage>
</organism>
<protein>
    <submittedName>
        <fullName evidence="2">Uncharacterized protein</fullName>
    </submittedName>
</protein>
<accession>A0A368FCF5</accession>
<proteinExistence type="predicted"/>
<dbReference type="AlphaFoldDB" id="A0A368FCF5"/>
<sequence length="80" mass="9253">MQKRSLSQVDCKTSQRKQDECHSLGWGSRRRTFMLCVPNSHPWPPSTAMDLKWMHSSWINVEATTRTVRSSKHRNAPSAL</sequence>
<comment type="caution">
    <text evidence="2">The sequence shown here is derived from an EMBL/GenBank/DDBJ whole genome shotgun (WGS) entry which is preliminary data.</text>
</comment>
<evidence type="ECO:0000256" key="1">
    <source>
        <dbReference type="SAM" id="MobiDB-lite"/>
    </source>
</evidence>
<dbReference type="EMBL" id="JOJR01002546">
    <property type="protein sequence ID" value="RCN28505.1"/>
    <property type="molecule type" value="Genomic_DNA"/>
</dbReference>
<keyword evidence="3" id="KW-1185">Reference proteome</keyword>
<feature type="region of interest" description="Disordered" evidence="1">
    <location>
        <begin position="1"/>
        <end position="22"/>
    </location>
</feature>
<feature type="compositionally biased region" description="Polar residues" evidence="1">
    <location>
        <begin position="1"/>
        <end position="12"/>
    </location>
</feature>
<dbReference type="Proteomes" id="UP000252519">
    <property type="component" value="Unassembled WGS sequence"/>
</dbReference>
<gene>
    <name evidence="2" type="ORF">ANCCAN_25751</name>
</gene>
<reference evidence="2 3" key="1">
    <citation type="submission" date="2014-10" db="EMBL/GenBank/DDBJ databases">
        <title>Draft genome of the hookworm Ancylostoma caninum.</title>
        <authorList>
            <person name="Mitreva M."/>
        </authorList>
    </citation>
    <scope>NUCLEOTIDE SEQUENCE [LARGE SCALE GENOMIC DNA]</scope>
    <source>
        <strain evidence="2 3">Baltimore</strain>
    </source>
</reference>
<evidence type="ECO:0000313" key="2">
    <source>
        <dbReference type="EMBL" id="RCN28505.1"/>
    </source>
</evidence>
<evidence type="ECO:0000313" key="3">
    <source>
        <dbReference type="Proteomes" id="UP000252519"/>
    </source>
</evidence>